<evidence type="ECO:0000313" key="1">
    <source>
        <dbReference type="EMBL" id="KAK3715081.1"/>
    </source>
</evidence>
<reference evidence="1" key="1">
    <citation type="submission" date="2023-07" db="EMBL/GenBank/DDBJ databases">
        <title>Black Yeasts Isolated from many extreme environments.</title>
        <authorList>
            <person name="Coleine C."/>
            <person name="Stajich J.E."/>
            <person name="Selbmann L."/>
        </authorList>
    </citation>
    <scope>NUCLEOTIDE SEQUENCE</scope>
    <source>
        <strain evidence="1">CCFEE 5714</strain>
    </source>
</reference>
<dbReference type="Proteomes" id="UP001281147">
    <property type="component" value="Unassembled WGS sequence"/>
</dbReference>
<gene>
    <name evidence="1" type="ORF">LTR37_007291</name>
</gene>
<sequence length="525" mass="57487">MFFDKKILAAVPLALSWFGITSAAPSARRGSAVKSTTCNGETYVYQELAGYGYLPSNGRDESGDTLGGIGSSIAMDIKSWRKEGKSYKGLMYCLPDRGWNTQGTLNYQNRIQRFEITFTPEESATVSNPAEPNLDLKYLNTILLTDPSGTPTTGLNPDAKGPYLTFPDVPFHLPSVNYVGNGFGGKGSGGQRVSFDSEGLFLGRNGTFWVSDEYGPYVYHFDHTGEMIGAIRPPNAIIPRRNGSDSFSSDDAPIYDEDLLPIPEENPTGRNNNQGFEGLTTNPKGTRLYVLLQSATNQDGGLEDGGNANTRFLVYDISVPQPTLEAEYVVTLPHVDPSDSDSDVAAQSEIHYVSDTQFLVLARDSDAGRGKDETESIYRHIDVFDISEATNVKGEADCYRCNIATKKGKLLPNVKAAEYCSWLDFNVNSQLRRFGVHNGGASNRGLLNEKWESIALVPVDPEAEHGTGDAQEYYLFSFSDNDFITQNGYMNSGRLQYQDESGYNLLNQALVFKVKLPGGAKPLLG</sequence>
<organism evidence="1 2">
    <name type="scientific">Vermiconidia calcicola</name>
    <dbReference type="NCBI Taxonomy" id="1690605"/>
    <lineage>
        <taxon>Eukaryota</taxon>
        <taxon>Fungi</taxon>
        <taxon>Dikarya</taxon>
        <taxon>Ascomycota</taxon>
        <taxon>Pezizomycotina</taxon>
        <taxon>Dothideomycetes</taxon>
        <taxon>Dothideomycetidae</taxon>
        <taxon>Mycosphaerellales</taxon>
        <taxon>Extremaceae</taxon>
        <taxon>Vermiconidia</taxon>
    </lineage>
</organism>
<keyword evidence="2" id="KW-1185">Reference proteome</keyword>
<protein>
    <submittedName>
        <fullName evidence="1">Uncharacterized protein</fullName>
    </submittedName>
</protein>
<proteinExistence type="predicted"/>
<dbReference type="EMBL" id="JAUTXU010000051">
    <property type="protein sequence ID" value="KAK3715081.1"/>
    <property type="molecule type" value="Genomic_DNA"/>
</dbReference>
<name>A0ACC3NDJ0_9PEZI</name>
<accession>A0ACC3NDJ0</accession>
<evidence type="ECO:0000313" key="2">
    <source>
        <dbReference type="Proteomes" id="UP001281147"/>
    </source>
</evidence>
<comment type="caution">
    <text evidence="1">The sequence shown here is derived from an EMBL/GenBank/DDBJ whole genome shotgun (WGS) entry which is preliminary data.</text>
</comment>